<dbReference type="Gene3D" id="3.30.70.3290">
    <property type="match status" value="1"/>
</dbReference>
<keyword evidence="8" id="KW-1185">Reference proteome</keyword>
<dbReference type="SMART" id="SM00825">
    <property type="entry name" value="PKS_KS"/>
    <property type="match status" value="1"/>
</dbReference>
<dbReference type="Gene3D" id="3.40.366.10">
    <property type="entry name" value="Malonyl-Coenzyme A Acyl Carrier Protein, domain 2"/>
    <property type="match status" value="1"/>
</dbReference>
<organism evidence="7 8">
    <name type="scientific">Mucilaginibacter oryzae</name>
    <dbReference type="NCBI Taxonomy" id="468058"/>
    <lineage>
        <taxon>Bacteria</taxon>
        <taxon>Pseudomonadati</taxon>
        <taxon>Bacteroidota</taxon>
        <taxon>Sphingobacteriia</taxon>
        <taxon>Sphingobacteriales</taxon>
        <taxon>Sphingobacteriaceae</taxon>
        <taxon>Mucilaginibacter</taxon>
    </lineage>
</organism>
<dbReference type="InterPro" id="IPR018201">
    <property type="entry name" value="Ketoacyl_synth_AS"/>
</dbReference>
<dbReference type="PROSITE" id="PS00606">
    <property type="entry name" value="KS3_1"/>
    <property type="match status" value="1"/>
</dbReference>
<dbReference type="InterPro" id="IPR014030">
    <property type="entry name" value="Ketoacyl_synth_N"/>
</dbReference>
<dbReference type="GO" id="GO:0004315">
    <property type="term" value="F:3-oxoacyl-[acyl-carrier-protein] synthase activity"/>
    <property type="evidence" value="ECO:0007669"/>
    <property type="project" value="InterPro"/>
</dbReference>
<dbReference type="SMART" id="SM00827">
    <property type="entry name" value="PKS_AT"/>
    <property type="match status" value="1"/>
</dbReference>
<dbReference type="PROSITE" id="PS50075">
    <property type="entry name" value="CARRIER"/>
    <property type="match status" value="2"/>
</dbReference>
<dbReference type="PANTHER" id="PTHR43775:SF51">
    <property type="entry name" value="INACTIVE PHENOLPHTHIOCEROL SYNTHESIS POLYKETIDE SYNTHASE TYPE I PKS1-RELATED"/>
    <property type="match status" value="1"/>
</dbReference>
<dbReference type="InterPro" id="IPR006162">
    <property type="entry name" value="Ppantetheine_attach_site"/>
</dbReference>
<protein>
    <submittedName>
        <fullName evidence="7">Acyl transferase domain-containing protein</fullName>
    </submittedName>
</protein>
<dbReference type="InterPro" id="IPR016035">
    <property type="entry name" value="Acyl_Trfase/lysoPLipase"/>
</dbReference>
<dbReference type="Pfam" id="PF16197">
    <property type="entry name" value="KAsynt_C_assoc"/>
    <property type="match status" value="1"/>
</dbReference>
<dbReference type="Gene3D" id="3.40.47.10">
    <property type="match status" value="1"/>
</dbReference>
<evidence type="ECO:0000256" key="1">
    <source>
        <dbReference type="ARBA" id="ARBA00001957"/>
    </source>
</evidence>
<reference evidence="7 8" key="1">
    <citation type="submission" date="2018-05" db="EMBL/GenBank/DDBJ databases">
        <title>Genomic Encyclopedia of Archaeal and Bacterial Type Strains, Phase II (KMG-II): from individual species to whole genera.</title>
        <authorList>
            <person name="Goeker M."/>
        </authorList>
    </citation>
    <scope>NUCLEOTIDE SEQUENCE [LARGE SCALE GENOMIC DNA]</scope>
    <source>
        <strain evidence="7 8">DSM 19975</strain>
    </source>
</reference>
<dbReference type="InterPro" id="IPR013968">
    <property type="entry name" value="PKS_KR"/>
</dbReference>
<feature type="domain" description="Carrier" evidence="5">
    <location>
        <begin position="124"/>
        <end position="202"/>
    </location>
</feature>
<feature type="domain" description="Carrier" evidence="5">
    <location>
        <begin position="1630"/>
        <end position="1705"/>
    </location>
</feature>
<proteinExistence type="predicted"/>
<dbReference type="InterPro" id="IPR045851">
    <property type="entry name" value="AMP-bd_C_sf"/>
</dbReference>
<keyword evidence="3" id="KW-0597">Phosphoprotein</keyword>
<dbReference type="SUPFAM" id="SSF53901">
    <property type="entry name" value="Thiolase-like"/>
    <property type="match status" value="1"/>
</dbReference>
<dbReference type="PANTHER" id="PTHR43775">
    <property type="entry name" value="FATTY ACID SYNTHASE"/>
    <property type="match status" value="1"/>
</dbReference>
<gene>
    <name evidence="7" type="ORF">LX99_05091</name>
</gene>
<dbReference type="Gene3D" id="3.30.70.250">
    <property type="entry name" value="Malonyl-CoA ACP transacylase, ACP-binding"/>
    <property type="match status" value="1"/>
</dbReference>
<evidence type="ECO:0000313" key="7">
    <source>
        <dbReference type="EMBL" id="PWK64358.1"/>
    </source>
</evidence>
<dbReference type="SUPFAM" id="SSF51735">
    <property type="entry name" value="NAD(P)-binding Rossmann-fold domains"/>
    <property type="match status" value="1"/>
</dbReference>
<dbReference type="GO" id="GO:0006633">
    <property type="term" value="P:fatty acid biosynthetic process"/>
    <property type="evidence" value="ECO:0007669"/>
    <property type="project" value="InterPro"/>
</dbReference>
<dbReference type="InterPro" id="IPR020806">
    <property type="entry name" value="PKS_PP-bd"/>
</dbReference>
<dbReference type="InterPro" id="IPR020841">
    <property type="entry name" value="PKS_Beta-ketoAc_synthase_dom"/>
</dbReference>
<evidence type="ECO:0000256" key="4">
    <source>
        <dbReference type="ARBA" id="ARBA00022679"/>
    </source>
</evidence>
<feature type="non-terminal residue" evidence="7">
    <location>
        <position position="1"/>
    </location>
</feature>
<dbReference type="InterPro" id="IPR001227">
    <property type="entry name" value="Ac_transferase_dom_sf"/>
</dbReference>
<dbReference type="InterPro" id="IPR016039">
    <property type="entry name" value="Thiolase-like"/>
</dbReference>
<dbReference type="Gene3D" id="3.30.559.30">
    <property type="entry name" value="Nonribosomal peptide synthetase, condensation domain"/>
    <property type="match status" value="1"/>
</dbReference>
<dbReference type="Pfam" id="PF00109">
    <property type="entry name" value="ketoacyl-synt"/>
    <property type="match status" value="1"/>
</dbReference>
<dbReference type="PROSITE" id="PS00012">
    <property type="entry name" value="PHOSPHOPANTETHEINE"/>
    <property type="match status" value="1"/>
</dbReference>
<dbReference type="InterPro" id="IPR032821">
    <property type="entry name" value="PKS_assoc"/>
</dbReference>
<dbReference type="InterPro" id="IPR023213">
    <property type="entry name" value="CAT-like_dom_sf"/>
</dbReference>
<dbReference type="GO" id="GO:0031177">
    <property type="term" value="F:phosphopantetheine binding"/>
    <property type="evidence" value="ECO:0007669"/>
    <property type="project" value="InterPro"/>
</dbReference>
<keyword evidence="2" id="KW-0596">Phosphopantetheine</keyword>
<dbReference type="Pfam" id="PF00698">
    <property type="entry name" value="Acyl_transf_1"/>
    <property type="match status" value="1"/>
</dbReference>
<sequence length="2179" mass="245552">ISPGYFERLQTRNTAVRVSVKLREGSYRNELSRYRYDVVIKKEGEADLAAGSSIVEDSGHGYNIPFLNLLNKEEIIEELEKELPDYMVPDILMPMDHFPLTINGKLDKRSLPNPHFSSTSAYVAPVTETEKILCNVYAEVLGISTSKISIHQSFFEMGGNSILTIQLKNRLGRIDGFADIGVADLFKFDTIDKLIKRSDKENQTKYHLQESALRTNSHEIAVVGLSGTFGSASSAEELWQLIVNKKEGIKRYSLADCRAIGIDEAILNDPDFIPVASLVDEIESFDPSFWGISPGEAGILNPQIRKFIEHCWFTLESAGYITRRRDLQIGVFAGCGENDYLQEHILKGSGSEHVNRWEAATANIKDAIATKTAYFLDLSGPANAINTACSTGLVTIIEACKNLLLGTCNMALAGGASLSMPYNIGYKYQEGMILSSDGHCRTFDHTSSGTVSGSGVAVVLLKRLEDAIKDGDRIFGVIKGYATNNDGSRKTAYTAPSVIGQSECIINAQQMAGVEPFEIDYVECHGTATRLGDPIEIKALREAFEYRLSSNKSDQEYHTAIGSVKANIGHTDTVAGTAGLIKLCYMMMNNIIPAQVNFEQANPELRLNETHFHILKENYPWHSVGDRQRIAAVSSFGIGGTNAHVILGDYPSIERRETEKIISRKAEDDARYIFPISAKSRQSLELYKEKLKEYIERIQKLDGLRTIRDIAFTLQEKKELFDFRASYSASTTEELISKLGNDTFYMQCGDWRDNKIIFMFPGQGAQFKGMARKLYENEPFFRNQVDRCIEFANQYLSADLRAVLYADGEDFDYDINEIQWSAISLFTIEYSLARFLEHIGIRPDAFIGHSFGEYVAATLSGVFKLEDAIRIVVTRGKLMQLMEPGSMLAITEGIEVVSELIERHNCEIAVINSSEDVVASGKAEDIENLKVALEEKHINVVKVTGSVAGHSRLMDGAVNLFEEAFQNVVFEKPTGIFISNLTGKIAGEEVMKASYWSSQLRKTVHFGRGIMSLNEHYKGRVTYVELGPGKGLSYFVNKCKRNYVSRQIQTVQLLIGRKEFESANYKPVQELSFKEDFKARLWASGTFGKLNDSKLFESASMVLDLPLYQFNLQKCWLDKGVMKERHQINPIDQIFYERTWMRSGPMPNFELEVNKENADVLVLIHGQINQDDYCNSLLNLFIRRFDNLKYAIHSSGSSQWNEHKLDFGDGVAFSQFLETVCNYNSIDKIIYLSSVTDLYDPALDAIAVQNIFDWAAQRGRRINQFVSVSVDGYDITGQELLPSVPSLVYGVTKSISHEYFASETKAFHVDVASCDERFQDYFLGAIFQNQANDLLVLRGRYAWLPMYRARKISSQNSIERLRVSNDTTNVLITGGLGGLGNVFAEDLVKESVYHNVIIIGRTAEIDLPESKKTKLSRLRETAHRIHYWQIDITDTGASDQIQCLLKQAGIHKLDIVLHAAVVYAKTVTKGKTASEIRSVICTKAGGINTLIHMAEQVPVNYLISCSSLASIFPSLGNMDYTAANVYLDEISVREHSGIESMLSVGINQVADSDIVVAMATSKADGRDMAENTIRQADFPNIVKTLIAEGIKGHIILSRYDIEKLISDTERTMPAIRLSNELGDAVKVLEAHSTPLENEIIQIVGKVLGLKEISLRDDFLRIGGNSLLAIQVINLIKKRFFIELSIKDIFQNTDISLLAGVVQEKVNSANLTTHIAETDSTYARTIVFEKEILYETLKSQTYRYMDYKAGTYRPSNLLVQKELVDVDLGALYKAIDAFVSRHESLRTLFLDMENEVWQKIIPVDMQMTNFTVEDIRGIPERAELIKTKMDEYYNYLFDFQKEASFKCRLIQYEDNKSLFMLVIDHMIYDHHAMKIIENEPFVIYEALRKGGSNPLTPLKFQFKDYVAHHNQHFRGEKLLYHQNYFDNVFKDLPAKPVFKDRNRGSDKIVLQGIDPIGRNEATHKAEGMAYIFIIRADLLDQIHSSATEMGVSFFNFILAAYAVFLGRISDQHEFIIESPMSTRVNDDFSKIIGWLTGILLSRVKVREELSFRELVSICKNDMLEALEHIYYHTYEPHINVAWNDLATQLNIINDKNTASGLIDDFESQHFELVNIYFDISFNIRVLTNGISICCTYKTDLIAPSAISDVCQSFVNILKLATNEPDLKIGLWESIRNEIVS</sequence>
<dbReference type="InterPro" id="IPR036291">
    <property type="entry name" value="NAD(P)-bd_dom_sf"/>
</dbReference>
<dbReference type="Pfam" id="PF00550">
    <property type="entry name" value="PP-binding"/>
    <property type="match status" value="2"/>
</dbReference>
<accession>A0A316GTZ0</accession>
<evidence type="ECO:0000256" key="2">
    <source>
        <dbReference type="ARBA" id="ARBA00022450"/>
    </source>
</evidence>
<dbReference type="InterPro" id="IPR016036">
    <property type="entry name" value="Malonyl_transacylase_ACP-bd"/>
</dbReference>
<dbReference type="GO" id="GO:0004312">
    <property type="term" value="F:fatty acid synthase activity"/>
    <property type="evidence" value="ECO:0007669"/>
    <property type="project" value="TreeGrafter"/>
</dbReference>
<dbReference type="SUPFAM" id="SSF56801">
    <property type="entry name" value="Acetyl-CoA synthetase-like"/>
    <property type="match status" value="1"/>
</dbReference>
<dbReference type="Pfam" id="PF08659">
    <property type="entry name" value="KR"/>
    <property type="match status" value="1"/>
</dbReference>
<evidence type="ECO:0000313" key="8">
    <source>
        <dbReference type="Proteomes" id="UP000245678"/>
    </source>
</evidence>
<dbReference type="SUPFAM" id="SSF52151">
    <property type="entry name" value="FabD/lysophospholipase-like"/>
    <property type="match status" value="1"/>
</dbReference>
<dbReference type="SMART" id="SM00823">
    <property type="entry name" value="PKS_PP"/>
    <property type="match status" value="2"/>
</dbReference>
<evidence type="ECO:0000259" key="6">
    <source>
        <dbReference type="PROSITE" id="PS52004"/>
    </source>
</evidence>
<dbReference type="EMBL" id="QGHA01000028">
    <property type="protein sequence ID" value="PWK64358.1"/>
    <property type="molecule type" value="Genomic_DNA"/>
</dbReference>
<feature type="domain" description="Ketosynthase family 3 (KS3)" evidence="6">
    <location>
        <begin position="217"/>
        <end position="649"/>
    </location>
</feature>
<dbReference type="Proteomes" id="UP000245678">
    <property type="component" value="Unassembled WGS sequence"/>
</dbReference>
<comment type="cofactor">
    <cofactor evidence="1">
        <name>pantetheine 4'-phosphate</name>
        <dbReference type="ChEBI" id="CHEBI:47942"/>
    </cofactor>
</comment>
<keyword evidence="4 7" id="KW-0808">Transferase</keyword>
<dbReference type="Gene3D" id="1.10.1200.10">
    <property type="entry name" value="ACP-like"/>
    <property type="match status" value="2"/>
</dbReference>
<dbReference type="InterPro" id="IPR050091">
    <property type="entry name" value="PKS_NRPS_Biosynth_Enz"/>
</dbReference>
<dbReference type="SUPFAM" id="SSF55048">
    <property type="entry name" value="Probable ACP-binding domain of malonyl-CoA ACP transacylase"/>
    <property type="match status" value="1"/>
</dbReference>
<dbReference type="PROSITE" id="PS52004">
    <property type="entry name" value="KS3_2"/>
    <property type="match status" value="1"/>
</dbReference>
<dbReference type="Gene3D" id="3.30.559.10">
    <property type="entry name" value="Chloramphenicol acetyltransferase-like domain"/>
    <property type="match status" value="1"/>
</dbReference>
<dbReference type="Gene3D" id="3.30.300.30">
    <property type="match status" value="1"/>
</dbReference>
<evidence type="ECO:0000259" key="5">
    <source>
        <dbReference type="PROSITE" id="PS50075"/>
    </source>
</evidence>
<dbReference type="Pfam" id="PF00668">
    <property type="entry name" value="Condensation"/>
    <property type="match status" value="1"/>
</dbReference>
<evidence type="ECO:0000256" key="3">
    <source>
        <dbReference type="ARBA" id="ARBA00022553"/>
    </source>
</evidence>
<dbReference type="Gene3D" id="3.40.50.720">
    <property type="entry name" value="NAD(P)-binding Rossmann-like Domain"/>
    <property type="match status" value="1"/>
</dbReference>
<dbReference type="Pfam" id="PF02801">
    <property type="entry name" value="Ketoacyl-synt_C"/>
    <property type="match status" value="1"/>
</dbReference>
<dbReference type="SMART" id="SM00822">
    <property type="entry name" value="PKS_KR"/>
    <property type="match status" value="1"/>
</dbReference>
<dbReference type="InterPro" id="IPR036736">
    <property type="entry name" value="ACP-like_sf"/>
</dbReference>
<comment type="caution">
    <text evidence="7">The sequence shown here is derived from an EMBL/GenBank/DDBJ whole genome shotgun (WGS) entry which is preliminary data.</text>
</comment>
<dbReference type="InterPro" id="IPR001242">
    <property type="entry name" value="Condensation_dom"/>
</dbReference>
<dbReference type="InterPro" id="IPR014043">
    <property type="entry name" value="Acyl_transferase_dom"/>
</dbReference>
<dbReference type="InterPro" id="IPR057326">
    <property type="entry name" value="KR_dom"/>
</dbReference>
<dbReference type="InterPro" id="IPR009081">
    <property type="entry name" value="PP-bd_ACP"/>
</dbReference>
<dbReference type="CDD" id="cd00833">
    <property type="entry name" value="PKS"/>
    <property type="match status" value="1"/>
</dbReference>
<dbReference type="InterPro" id="IPR014031">
    <property type="entry name" value="Ketoacyl_synth_C"/>
</dbReference>
<name>A0A316GTZ0_9SPHI</name>
<dbReference type="SUPFAM" id="SSF52777">
    <property type="entry name" value="CoA-dependent acyltransferases"/>
    <property type="match status" value="2"/>
</dbReference>
<dbReference type="SUPFAM" id="SSF47336">
    <property type="entry name" value="ACP-like"/>
    <property type="match status" value="2"/>
</dbReference>